<reference evidence="2 3" key="1">
    <citation type="submission" date="2017-03" db="EMBL/GenBank/DDBJ databases">
        <title>Genome sequence of Paracoccus contaminans isolated from a water microcosm.</title>
        <authorList>
            <person name="Aurass P."/>
            <person name="Karste S."/>
            <person name="Trost E."/>
            <person name="Glaeser S.P."/>
            <person name="Kaempfer P."/>
            <person name="Flieger A."/>
        </authorList>
    </citation>
    <scope>NUCLEOTIDE SEQUENCE [LARGE SCALE GENOMIC DNA]</scope>
    <source>
        <strain evidence="3">RKI 16-01929T\LMG 29738T\CCM 8701T\CIP 111112T</strain>
    </source>
</reference>
<dbReference type="KEGG" id="pcon:B0A89_11000"/>
<evidence type="ECO:0000259" key="1">
    <source>
        <dbReference type="Pfam" id="PF22262"/>
    </source>
</evidence>
<dbReference type="EMBL" id="CP020612">
    <property type="protein sequence ID" value="ARJ70082.1"/>
    <property type="molecule type" value="Genomic_DNA"/>
</dbReference>
<organism evidence="2 3">
    <name type="scientific">Paracoccus contaminans</name>
    <dbReference type="NCBI Taxonomy" id="1945662"/>
    <lineage>
        <taxon>Bacteria</taxon>
        <taxon>Pseudomonadati</taxon>
        <taxon>Pseudomonadota</taxon>
        <taxon>Alphaproteobacteria</taxon>
        <taxon>Rhodobacterales</taxon>
        <taxon>Paracoccaceae</taxon>
        <taxon>Paracoccus</taxon>
    </lineage>
</organism>
<protein>
    <recommendedName>
        <fullName evidence="1">DUF6950 domain-containing protein</fullName>
    </recommendedName>
</protein>
<gene>
    <name evidence="2" type="ORF">B0A89_11000</name>
</gene>
<dbReference type="OrthoDB" id="6586924at2"/>
<name>A0A1W6CYZ7_9RHOB</name>
<evidence type="ECO:0000313" key="3">
    <source>
        <dbReference type="Proteomes" id="UP000193017"/>
    </source>
</evidence>
<dbReference type="InterPro" id="IPR053802">
    <property type="entry name" value="DUF6950"/>
</dbReference>
<accession>A0A1W6CYZ7</accession>
<evidence type="ECO:0000313" key="2">
    <source>
        <dbReference type="EMBL" id="ARJ70082.1"/>
    </source>
</evidence>
<dbReference type="Pfam" id="PF22262">
    <property type="entry name" value="DUF6950"/>
    <property type="match status" value="1"/>
</dbReference>
<dbReference type="RefSeq" id="WP_085378197.1">
    <property type="nucleotide sequence ID" value="NZ_CP020612.1"/>
</dbReference>
<dbReference type="STRING" id="1945662.B0A89_11000"/>
<sequence length="136" mass="14666">MRLYNWEARLSSYLARASREQFAWGRHDCALFAAGGVEAVTGHDPAAKWRGRYGTRAEGLRLMRAAGFVDHIDAAVQSHPPVPRGQAMPADLAIVQTDDDRALGIVQGELVYVLPASGRGLGLVSIDRAGTILGVR</sequence>
<feature type="domain" description="DUF6950" evidence="1">
    <location>
        <begin position="1"/>
        <end position="129"/>
    </location>
</feature>
<dbReference type="AlphaFoldDB" id="A0A1W6CYZ7"/>
<proteinExistence type="predicted"/>
<dbReference type="Proteomes" id="UP000193017">
    <property type="component" value="Chromosome"/>
</dbReference>
<keyword evidence="3" id="KW-1185">Reference proteome</keyword>